<dbReference type="PANTHER" id="PTHR22954:SF3">
    <property type="entry name" value="PROTEIN CBG08539"/>
    <property type="match status" value="1"/>
</dbReference>
<feature type="compositionally biased region" description="Polar residues" evidence="1">
    <location>
        <begin position="121"/>
        <end position="131"/>
    </location>
</feature>
<feature type="region of interest" description="Disordered" evidence="1">
    <location>
        <begin position="121"/>
        <end position="143"/>
    </location>
</feature>
<reference evidence="3" key="1">
    <citation type="submission" date="2016-11" db="UniProtKB">
        <authorList>
            <consortium name="WormBaseParasite"/>
        </authorList>
    </citation>
    <scope>IDENTIFICATION</scope>
</reference>
<organism evidence="2 3">
    <name type="scientific">Heterorhabditis bacteriophora</name>
    <name type="common">Entomopathogenic nematode worm</name>
    <dbReference type="NCBI Taxonomy" id="37862"/>
    <lineage>
        <taxon>Eukaryota</taxon>
        <taxon>Metazoa</taxon>
        <taxon>Ecdysozoa</taxon>
        <taxon>Nematoda</taxon>
        <taxon>Chromadorea</taxon>
        <taxon>Rhabditida</taxon>
        <taxon>Rhabditina</taxon>
        <taxon>Rhabditomorpha</taxon>
        <taxon>Strongyloidea</taxon>
        <taxon>Heterorhabditidae</taxon>
        <taxon>Heterorhabditis</taxon>
    </lineage>
</organism>
<dbReference type="Pfam" id="PF03564">
    <property type="entry name" value="DUF1759"/>
    <property type="match status" value="1"/>
</dbReference>
<dbReference type="Proteomes" id="UP000095283">
    <property type="component" value="Unplaced"/>
</dbReference>
<evidence type="ECO:0000313" key="3">
    <source>
        <dbReference type="WBParaSite" id="Hba_08529"/>
    </source>
</evidence>
<accession>A0A1I7WTQ8</accession>
<dbReference type="PANTHER" id="PTHR22954">
    <property type="entry name" value="RETROVIRAL PROTEASE-RELATED"/>
    <property type="match status" value="1"/>
</dbReference>
<sequence>MSTKFKYRKGHLTKTINMLNQWISLTEQWIPKIELPNDGIEFTSFIDVKKEELQGDFIRGTEKIRVLKESLDQLTEAYENIDETTSEDDMKIDAMIDSATDVLNMAEERQIAIKVRISSLNGHGSRSQAPKQDNDSQKEKETVKPRMNLANIPLPKFNGKRWEWDHFWQAFKNNVHDQPIAEYQKFCYLNDCLQGDAKSTISRFRLVENNYSIAVETLQRKYGDKDSIIIELNELLTATVARGPQISDQRRLHDDLAAIITQLESMGESMSNRLTIDWVLMKFNPKILNLNLQLSVLIETIDRAITGKSLTS</sequence>
<name>A0A1I7WTQ8_HETBA</name>
<proteinExistence type="predicted"/>
<feature type="compositionally biased region" description="Basic and acidic residues" evidence="1">
    <location>
        <begin position="132"/>
        <end position="143"/>
    </location>
</feature>
<dbReference type="AlphaFoldDB" id="A0A1I7WTQ8"/>
<protein>
    <submittedName>
        <fullName evidence="3">Uncharacterized protein</fullName>
    </submittedName>
</protein>
<keyword evidence="2" id="KW-1185">Reference proteome</keyword>
<dbReference type="InterPro" id="IPR005312">
    <property type="entry name" value="DUF1759"/>
</dbReference>
<dbReference type="WBParaSite" id="Hba_08529">
    <property type="protein sequence ID" value="Hba_08529"/>
    <property type="gene ID" value="Hba_08529"/>
</dbReference>
<evidence type="ECO:0000256" key="1">
    <source>
        <dbReference type="SAM" id="MobiDB-lite"/>
    </source>
</evidence>
<evidence type="ECO:0000313" key="2">
    <source>
        <dbReference type="Proteomes" id="UP000095283"/>
    </source>
</evidence>